<gene>
    <name evidence="1" type="ORF">MSPICULIGERA_LOCUS6088</name>
</gene>
<feature type="non-terminal residue" evidence="1">
    <location>
        <position position="105"/>
    </location>
</feature>
<name>A0AA36CGC4_9BILA</name>
<keyword evidence="2" id="KW-1185">Reference proteome</keyword>
<accession>A0AA36CGC4</accession>
<sequence>MGANDGGLSIELDDETKFRILRIIAECHPLLNGRAAPACFDAYPAWFYVSLSSLFYRIRRSDGRVLIAQFRSGSLNMFHLVDAEMLRRTWDDERVLQFALRDSEK</sequence>
<reference evidence="1" key="1">
    <citation type="submission" date="2023-06" db="EMBL/GenBank/DDBJ databases">
        <authorList>
            <person name="Delattre M."/>
        </authorList>
    </citation>
    <scope>NUCLEOTIDE SEQUENCE</scope>
    <source>
        <strain evidence="1">AF72</strain>
    </source>
</reference>
<dbReference type="AlphaFoldDB" id="A0AA36CGC4"/>
<comment type="caution">
    <text evidence="1">The sequence shown here is derived from an EMBL/GenBank/DDBJ whole genome shotgun (WGS) entry which is preliminary data.</text>
</comment>
<protein>
    <submittedName>
        <fullName evidence="1">Uncharacterized protein</fullName>
    </submittedName>
</protein>
<proteinExistence type="predicted"/>
<organism evidence="1 2">
    <name type="scientific">Mesorhabditis spiculigera</name>
    <dbReference type="NCBI Taxonomy" id="96644"/>
    <lineage>
        <taxon>Eukaryota</taxon>
        <taxon>Metazoa</taxon>
        <taxon>Ecdysozoa</taxon>
        <taxon>Nematoda</taxon>
        <taxon>Chromadorea</taxon>
        <taxon>Rhabditida</taxon>
        <taxon>Rhabditina</taxon>
        <taxon>Rhabditomorpha</taxon>
        <taxon>Rhabditoidea</taxon>
        <taxon>Rhabditidae</taxon>
        <taxon>Mesorhabditinae</taxon>
        <taxon>Mesorhabditis</taxon>
    </lineage>
</organism>
<dbReference type="EMBL" id="CATQJA010001499">
    <property type="protein sequence ID" value="CAJ0567539.1"/>
    <property type="molecule type" value="Genomic_DNA"/>
</dbReference>
<evidence type="ECO:0000313" key="1">
    <source>
        <dbReference type="EMBL" id="CAJ0567539.1"/>
    </source>
</evidence>
<evidence type="ECO:0000313" key="2">
    <source>
        <dbReference type="Proteomes" id="UP001177023"/>
    </source>
</evidence>
<dbReference type="Proteomes" id="UP001177023">
    <property type="component" value="Unassembled WGS sequence"/>
</dbReference>